<feature type="region of interest" description="Disordered" evidence="1">
    <location>
        <begin position="157"/>
        <end position="176"/>
    </location>
</feature>
<evidence type="ECO:0000313" key="3">
    <source>
        <dbReference type="WBParaSite" id="Gr19_v10_g7291.t1"/>
    </source>
</evidence>
<organism evidence="2 3">
    <name type="scientific">Globodera rostochiensis</name>
    <name type="common">Golden nematode worm</name>
    <name type="synonym">Heterodera rostochiensis</name>
    <dbReference type="NCBI Taxonomy" id="31243"/>
    <lineage>
        <taxon>Eukaryota</taxon>
        <taxon>Metazoa</taxon>
        <taxon>Ecdysozoa</taxon>
        <taxon>Nematoda</taxon>
        <taxon>Chromadorea</taxon>
        <taxon>Rhabditida</taxon>
        <taxon>Tylenchina</taxon>
        <taxon>Tylenchomorpha</taxon>
        <taxon>Tylenchoidea</taxon>
        <taxon>Heteroderidae</taxon>
        <taxon>Heteroderinae</taxon>
        <taxon>Globodera</taxon>
    </lineage>
</organism>
<proteinExistence type="predicted"/>
<dbReference type="WBParaSite" id="Gr19_v10_g7291.t1">
    <property type="protein sequence ID" value="Gr19_v10_g7291.t1"/>
    <property type="gene ID" value="Gr19_v10_g7291"/>
</dbReference>
<feature type="region of interest" description="Disordered" evidence="1">
    <location>
        <begin position="109"/>
        <end position="144"/>
    </location>
</feature>
<accession>A0A914I7B5</accession>
<sequence length="318" mass="35779">MDSSRLDYATSSLGAGGGLWMAYSETLVEWDVPSRRANGVGLLAHVRQALALSPQVHISSLWFLASRKSGDDVVMVGHMKSNGTQRRQRKGSGDVRFIEQRAKIRVPEEWKSKVARSPSVTSNKPRKTSKGHGTNNSSSNSSHFGLVDFRKRLERVQRFDSNSERDEKVPKTEERKVTNDNGAIVQMEAPRRGPIEALIIKHRAALEEDEAEAEAEDGLFCEWDTLSVECCSVQIPLHSRTPVPADGCSEASFVLVKKRLKVAWEHHHQQQQNIVHARRQSLTRRADNNLLANNNNFVHNPKTNSWMPDIAQEDLLFD</sequence>
<protein>
    <submittedName>
        <fullName evidence="3">Uncharacterized protein</fullName>
    </submittedName>
</protein>
<keyword evidence="2" id="KW-1185">Reference proteome</keyword>
<evidence type="ECO:0000256" key="1">
    <source>
        <dbReference type="SAM" id="MobiDB-lite"/>
    </source>
</evidence>
<name>A0A914I7B5_GLORO</name>
<evidence type="ECO:0000313" key="2">
    <source>
        <dbReference type="Proteomes" id="UP000887572"/>
    </source>
</evidence>
<reference evidence="3" key="1">
    <citation type="submission" date="2022-11" db="UniProtKB">
        <authorList>
            <consortium name="WormBaseParasite"/>
        </authorList>
    </citation>
    <scope>IDENTIFICATION</scope>
</reference>
<dbReference type="AlphaFoldDB" id="A0A914I7B5"/>
<dbReference type="Proteomes" id="UP000887572">
    <property type="component" value="Unplaced"/>
</dbReference>